<evidence type="ECO:0000313" key="2">
    <source>
        <dbReference type="Proteomes" id="UP001157502"/>
    </source>
</evidence>
<keyword evidence="2" id="KW-1185">Reference proteome</keyword>
<dbReference type="Proteomes" id="UP001157502">
    <property type="component" value="Chromosome 23"/>
</dbReference>
<proteinExistence type="predicted"/>
<gene>
    <name evidence="1" type="ORF">DPEC_G00265050</name>
</gene>
<accession>A0ACC2FSM6</accession>
<reference evidence="1" key="1">
    <citation type="submission" date="2021-05" db="EMBL/GenBank/DDBJ databases">
        <authorList>
            <person name="Pan Q."/>
            <person name="Jouanno E."/>
            <person name="Zahm M."/>
            <person name="Klopp C."/>
            <person name="Cabau C."/>
            <person name="Louis A."/>
            <person name="Berthelot C."/>
            <person name="Parey E."/>
            <person name="Roest Crollius H."/>
            <person name="Montfort J."/>
            <person name="Robinson-Rechavi M."/>
            <person name="Bouchez O."/>
            <person name="Lampietro C."/>
            <person name="Lopez Roques C."/>
            <person name="Donnadieu C."/>
            <person name="Postlethwait J."/>
            <person name="Bobe J."/>
            <person name="Dillon D."/>
            <person name="Chandos A."/>
            <person name="von Hippel F."/>
            <person name="Guiguen Y."/>
        </authorList>
    </citation>
    <scope>NUCLEOTIDE SEQUENCE</scope>
    <source>
        <strain evidence="1">YG-Jan2019</strain>
    </source>
</reference>
<name>A0ACC2FSM6_DALPE</name>
<protein>
    <submittedName>
        <fullName evidence="1">Uncharacterized protein</fullName>
    </submittedName>
</protein>
<dbReference type="EMBL" id="CM055750">
    <property type="protein sequence ID" value="KAJ7994360.1"/>
    <property type="molecule type" value="Genomic_DNA"/>
</dbReference>
<sequence length="78" mass="8356">MDPGQLGVGLPGLPYHPHPKPAEWTESSQLPRGKNRRHCCSCVDAAVGHIARGLGGCLLRTSPGWLGKAEPRQPVSKH</sequence>
<evidence type="ECO:0000313" key="1">
    <source>
        <dbReference type="EMBL" id="KAJ7994360.1"/>
    </source>
</evidence>
<comment type="caution">
    <text evidence="1">The sequence shown here is derived from an EMBL/GenBank/DDBJ whole genome shotgun (WGS) entry which is preliminary data.</text>
</comment>
<organism evidence="1 2">
    <name type="scientific">Dallia pectoralis</name>
    <name type="common">Alaska blackfish</name>
    <dbReference type="NCBI Taxonomy" id="75939"/>
    <lineage>
        <taxon>Eukaryota</taxon>
        <taxon>Metazoa</taxon>
        <taxon>Chordata</taxon>
        <taxon>Craniata</taxon>
        <taxon>Vertebrata</taxon>
        <taxon>Euteleostomi</taxon>
        <taxon>Actinopterygii</taxon>
        <taxon>Neopterygii</taxon>
        <taxon>Teleostei</taxon>
        <taxon>Protacanthopterygii</taxon>
        <taxon>Esociformes</taxon>
        <taxon>Umbridae</taxon>
        <taxon>Dallia</taxon>
    </lineage>
</organism>